<feature type="region of interest" description="Disordered" evidence="1">
    <location>
        <begin position="239"/>
        <end position="326"/>
    </location>
</feature>
<organism evidence="3">
    <name type="scientific">Psilocybe cubensis</name>
    <name type="common">Psychedelic mushroom</name>
    <name type="synonym">Stropharia cubensis</name>
    <dbReference type="NCBI Taxonomy" id="181762"/>
    <lineage>
        <taxon>Eukaryota</taxon>
        <taxon>Fungi</taxon>
        <taxon>Dikarya</taxon>
        <taxon>Basidiomycota</taxon>
        <taxon>Agaricomycotina</taxon>
        <taxon>Agaricomycetes</taxon>
        <taxon>Agaricomycetidae</taxon>
        <taxon>Agaricales</taxon>
        <taxon>Agaricineae</taxon>
        <taxon>Strophariaceae</taxon>
        <taxon>Psilocybe</taxon>
    </lineage>
</organism>
<dbReference type="PANTHER" id="PTHR11736:SF14">
    <property type="entry name" value="NSE3 HOMOLOG, SMC5-SMC6 COMPLEX COMPONENT"/>
    <property type="match status" value="1"/>
</dbReference>
<feature type="compositionally biased region" description="Basic and acidic residues" evidence="1">
    <location>
        <begin position="160"/>
        <end position="182"/>
    </location>
</feature>
<sequence length="536" mass="57533">MGRSTPSQSQARAGPSRYRASRAPRASQPSQSQRPGRRAQPQQEEEDDDMYEKDDDDDEGDDDGDGDEGGEGGDGGPMDVDEPDDNSELARKAHALVRLALFTEYKRAPLRREEISKKVLGGTPRAFASVFALAQKKLRDTFGMELVELATRAGVEAMERGDGVDVDNEGGKGKEKEKEGKGKGKKKGETQAGLKKKAPALTTKSYILRSVLPAILIEHAAQTDGELYEGEVRDMQAIFPVHGRRRQNNGDDDEDGEEDEEEGNARRASGSGGGSQAQRARPSQQKNQRRRMRNTVQSSSEDEDDGGEGADGYPNGHGHDNEAQSRAPKNYGSIISWSRADQLGALGVLHVILALVLAHARVLDDSKLRAYMRMLRIPSSATAHPIPLTTTSTSPTLGLSLDDFLTLMLKQGYLHRAIVGAEGAGGASKKGGAGAGRGAKRVRGGQDAGAGEVQYVWRWGARALAEIGEEQVARFVAEFMVSANADDADVGTGEDTDSEEEGGGARGAEKSRKKKREAVEKMFKGLEKAAGGSFLC</sequence>
<feature type="region of interest" description="Disordered" evidence="1">
    <location>
        <begin position="160"/>
        <end position="197"/>
    </location>
</feature>
<dbReference type="InterPro" id="IPR041898">
    <property type="entry name" value="MAGE_WH1"/>
</dbReference>
<feature type="region of interest" description="Disordered" evidence="1">
    <location>
        <begin position="1"/>
        <end position="91"/>
    </location>
</feature>
<feature type="compositionally biased region" description="Low complexity" evidence="1">
    <location>
        <begin position="11"/>
        <end position="42"/>
    </location>
</feature>
<protein>
    <recommendedName>
        <fullName evidence="2">MAGE domain-containing protein</fullName>
    </recommendedName>
</protein>
<dbReference type="Gene3D" id="1.10.10.1200">
    <property type="entry name" value="MAGE homology domain, winged helix WH1 motif"/>
    <property type="match status" value="1"/>
</dbReference>
<proteinExistence type="predicted"/>
<reference evidence="3" key="1">
    <citation type="submission" date="2021-02" db="EMBL/GenBank/DDBJ databases">
        <title>Psilocybe cubensis genome.</title>
        <authorList>
            <person name="Mckernan K.J."/>
            <person name="Crawford S."/>
            <person name="Trippe A."/>
            <person name="Kane L.T."/>
            <person name="Mclaughlin S."/>
        </authorList>
    </citation>
    <scope>NUCLEOTIDE SEQUENCE [LARGE SCALE GENOMIC DNA]</scope>
    <source>
        <strain evidence="3">MGC-MH-2018</strain>
    </source>
</reference>
<dbReference type="InterPro" id="IPR002190">
    <property type="entry name" value="MHD_dom"/>
</dbReference>
<feature type="compositionally biased region" description="Acidic residues" evidence="1">
    <location>
        <begin position="250"/>
        <end position="262"/>
    </location>
</feature>
<evidence type="ECO:0000313" key="3">
    <source>
        <dbReference type="EMBL" id="KAG5164163.1"/>
    </source>
</evidence>
<dbReference type="Gene3D" id="1.10.10.1210">
    <property type="entry name" value="MAGE homology domain, winged helix WH2 motif"/>
    <property type="match status" value="1"/>
</dbReference>
<dbReference type="PROSITE" id="PS50838">
    <property type="entry name" value="MAGE"/>
    <property type="match status" value="1"/>
</dbReference>
<dbReference type="OrthoDB" id="205198at2759"/>
<dbReference type="InterPro" id="IPR041899">
    <property type="entry name" value="MAGE_WH2"/>
</dbReference>
<accession>A0A8H8CG00</accession>
<feature type="compositionally biased region" description="Polar residues" evidence="1">
    <location>
        <begin position="1"/>
        <end position="10"/>
    </location>
</feature>
<dbReference type="SMART" id="SM01373">
    <property type="entry name" value="MAGE"/>
    <property type="match status" value="1"/>
</dbReference>
<dbReference type="AlphaFoldDB" id="A0A8H8CG00"/>
<dbReference type="InterPro" id="IPR037445">
    <property type="entry name" value="MAGE"/>
</dbReference>
<dbReference type="Pfam" id="PF01454">
    <property type="entry name" value="MAGE"/>
    <property type="match status" value="1"/>
</dbReference>
<comment type="caution">
    <text evidence="3">The sequence shown here is derived from an EMBL/GenBank/DDBJ whole genome shotgun (WGS) entry which is preliminary data.</text>
</comment>
<feature type="region of interest" description="Disordered" evidence="1">
    <location>
        <begin position="487"/>
        <end position="516"/>
    </location>
</feature>
<name>A0A8H8CG00_PSICU</name>
<dbReference type="GO" id="GO:0005634">
    <property type="term" value="C:nucleus"/>
    <property type="evidence" value="ECO:0007669"/>
    <property type="project" value="TreeGrafter"/>
</dbReference>
<dbReference type="EMBL" id="JAFIQS010000012">
    <property type="protein sequence ID" value="KAG5164163.1"/>
    <property type="molecule type" value="Genomic_DNA"/>
</dbReference>
<feature type="compositionally biased region" description="Acidic residues" evidence="1">
    <location>
        <begin position="487"/>
        <end position="502"/>
    </location>
</feature>
<dbReference type="GO" id="GO:0006281">
    <property type="term" value="P:DNA repair"/>
    <property type="evidence" value="ECO:0007669"/>
    <property type="project" value="TreeGrafter"/>
</dbReference>
<feature type="compositionally biased region" description="Acidic residues" evidence="1">
    <location>
        <begin position="43"/>
        <end position="71"/>
    </location>
</feature>
<dbReference type="PANTHER" id="PTHR11736">
    <property type="entry name" value="MELANOMA-ASSOCIATED ANTIGEN MAGE ANTIGEN"/>
    <property type="match status" value="1"/>
</dbReference>
<evidence type="ECO:0000256" key="1">
    <source>
        <dbReference type="SAM" id="MobiDB-lite"/>
    </source>
</evidence>
<gene>
    <name evidence="3" type="ORF">JR316_010657</name>
</gene>
<evidence type="ECO:0000259" key="2">
    <source>
        <dbReference type="PROSITE" id="PS50838"/>
    </source>
</evidence>
<feature type="domain" description="MAGE" evidence="2">
    <location>
        <begin position="89"/>
        <end position="149"/>
    </location>
</feature>